<dbReference type="SMART" id="SM00680">
    <property type="entry name" value="CLIP"/>
    <property type="match status" value="1"/>
</dbReference>
<evidence type="ECO:0000256" key="3">
    <source>
        <dbReference type="ARBA" id="ARBA00022801"/>
    </source>
</evidence>
<sequence length="408" mass="44530">MKSRLCFYFILTFTTTLLIPFNAAASNFGACFTPNQVSGTCIKLADCRYLYELVLDPNLSQNDRTYLRKSQCGYQDRNVLICCPPSYLTLSATTPAPTAPPASIMLFPDSQVSMSVRRPATFVASASGSPQRSNLLPSFPQCGKMLENRIFGGVETALDEFPWTALIEYQSANGSRGFYCGGALISNRYVITAAHCVQSTDLPPGWSVIGVRLGEWDTRSDPDCNEEGCAPRHVDFTVTQIISHADYRKQTDPNDIALLRLAGPVEFSDYIQPICLPTIPSLRDKDFVGVAMDVAGWGATETTQHSPVKLKAVLSVNDFNVCREKYAPLKQVRLQSTQLCVGGVRGVDTCRGDSGGPLMTQELVNGKAAYFLAGIVSFGPTSCGLDGWPAIYTKVGSFIDWIESKMQP</sequence>
<dbReference type="PANTHER" id="PTHR24258">
    <property type="entry name" value="SERINE PROTEASE-RELATED"/>
    <property type="match status" value="1"/>
</dbReference>
<comment type="subcellular location">
    <subcellularLocation>
        <location evidence="11">Secreted</location>
    </subcellularLocation>
</comment>
<keyword evidence="3 10" id="KW-0378">Hydrolase</keyword>
<dbReference type="PROSITE" id="PS00134">
    <property type="entry name" value="TRYPSIN_HIS"/>
    <property type="match status" value="1"/>
</dbReference>
<name>A0A811U0Z3_CERCA</name>
<comment type="caution">
    <text evidence="14">The sequence shown here is derived from an EMBL/GenBank/DDBJ whole genome shotgun (WGS) entry which is preliminary data.</text>
</comment>
<dbReference type="FunFam" id="2.40.10.10:FF:000084">
    <property type="entry name" value="Serine protease easter"/>
    <property type="match status" value="1"/>
</dbReference>
<dbReference type="PROSITE" id="PS50240">
    <property type="entry name" value="TRYPSIN_DOM"/>
    <property type="match status" value="1"/>
</dbReference>
<dbReference type="Proteomes" id="UP000606786">
    <property type="component" value="Unassembled WGS sequence"/>
</dbReference>
<keyword evidence="8" id="KW-0325">Glycoprotein</keyword>
<keyword evidence="5" id="KW-0106">Calcium</keyword>
<keyword evidence="4 10" id="KW-0720">Serine protease</keyword>
<feature type="domain" description="Peptidase S1" evidence="12">
    <location>
        <begin position="150"/>
        <end position="407"/>
    </location>
</feature>
<comment type="similarity">
    <text evidence="9 11">Belongs to the peptidase S1 family. CLIP subfamily.</text>
</comment>
<dbReference type="InterPro" id="IPR033116">
    <property type="entry name" value="TRYPSIN_SER"/>
</dbReference>
<evidence type="ECO:0000256" key="5">
    <source>
        <dbReference type="ARBA" id="ARBA00022837"/>
    </source>
</evidence>
<dbReference type="InterPro" id="IPR018114">
    <property type="entry name" value="TRYPSIN_HIS"/>
</dbReference>
<dbReference type="SUPFAM" id="SSF50494">
    <property type="entry name" value="Trypsin-like serine proteases"/>
    <property type="match status" value="1"/>
</dbReference>
<dbReference type="PROSITE" id="PS51888">
    <property type="entry name" value="CLIP"/>
    <property type="match status" value="1"/>
</dbReference>
<dbReference type="FunFam" id="2.40.10.10:FF:000028">
    <property type="entry name" value="Serine protease easter"/>
    <property type="match status" value="1"/>
</dbReference>
<dbReference type="InterPro" id="IPR022700">
    <property type="entry name" value="CLIP"/>
</dbReference>
<dbReference type="AlphaFoldDB" id="A0A811U0Z3"/>
<dbReference type="GO" id="GO:0035008">
    <property type="term" value="P:positive regulation of melanization defense response"/>
    <property type="evidence" value="ECO:0007669"/>
    <property type="project" value="UniProtKB-ARBA"/>
</dbReference>
<evidence type="ECO:0000256" key="8">
    <source>
        <dbReference type="ARBA" id="ARBA00023180"/>
    </source>
</evidence>
<evidence type="ECO:0000259" key="13">
    <source>
        <dbReference type="PROSITE" id="PS51888"/>
    </source>
</evidence>
<dbReference type="EMBL" id="CAJHJT010000001">
    <property type="protein sequence ID" value="CAD6992752.1"/>
    <property type="molecule type" value="Genomic_DNA"/>
</dbReference>
<dbReference type="InterPro" id="IPR009003">
    <property type="entry name" value="Peptidase_S1_PA"/>
</dbReference>
<dbReference type="Gene3D" id="2.40.10.10">
    <property type="entry name" value="Trypsin-like serine proteases"/>
    <property type="match status" value="2"/>
</dbReference>
<evidence type="ECO:0000256" key="4">
    <source>
        <dbReference type="ARBA" id="ARBA00022825"/>
    </source>
</evidence>
<evidence type="ECO:0000259" key="12">
    <source>
        <dbReference type="PROSITE" id="PS50240"/>
    </source>
</evidence>
<gene>
    <name evidence="14" type="ORF">CCAP1982_LOCUS1595</name>
</gene>
<dbReference type="SMART" id="SM00020">
    <property type="entry name" value="Tryp_SPc"/>
    <property type="match status" value="1"/>
</dbReference>
<accession>A0A811U0Z3</accession>
<protein>
    <recommendedName>
        <fullName evidence="11">CLIP domain-containing serine protease</fullName>
        <ecNumber evidence="10">3.4.21.-</ecNumber>
    </recommendedName>
</protein>
<dbReference type="GO" id="GO:0004252">
    <property type="term" value="F:serine-type endopeptidase activity"/>
    <property type="evidence" value="ECO:0007669"/>
    <property type="project" value="UniProtKB-UniRule"/>
</dbReference>
<dbReference type="PANTHER" id="PTHR24258:SF144">
    <property type="entry name" value="GH14088P"/>
    <property type="match status" value="1"/>
</dbReference>
<dbReference type="GO" id="GO:0006508">
    <property type="term" value="P:proteolysis"/>
    <property type="evidence" value="ECO:0007669"/>
    <property type="project" value="UniProtKB-KW"/>
</dbReference>
<evidence type="ECO:0000313" key="14">
    <source>
        <dbReference type="EMBL" id="CAD6992752.1"/>
    </source>
</evidence>
<dbReference type="CDD" id="cd00190">
    <property type="entry name" value="Tryp_SPc"/>
    <property type="match status" value="1"/>
</dbReference>
<organism evidence="14 15">
    <name type="scientific">Ceratitis capitata</name>
    <name type="common">Mediterranean fruit fly</name>
    <name type="synonym">Tephritis capitata</name>
    <dbReference type="NCBI Taxonomy" id="7213"/>
    <lineage>
        <taxon>Eukaryota</taxon>
        <taxon>Metazoa</taxon>
        <taxon>Ecdysozoa</taxon>
        <taxon>Arthropoda</taxon>
        <taxon>Hexapoda</taxon>
        <taxon>Insecta</taxon>
        <taxon>Pterygota</taxon>
        <taxon>Neoptera</taxon>
        <taxon>Endopterygota</taxon>
        <taxon>Diptera</taxon>
        <taxon>Brachycera</taxon>
        <taxon>Muscomorpha</taxon>
        <taxon>Tephritoidea</taxon>
        <taxon>Tephritidae</taxon>
        <taxon>Ceratitis</taxon>
        <taxon>Ceratitis</taxon>
    </lineage>
</organism>
<reference evidence="14" key="1">
    <citation type="submission" date="2020-11" db="EMBL/GenBank/DDBJ databases">
        <authorList>
            <person name="Whitehead M."/>
        </authorList>
    </citation>
    <scope>NUCLEOTIDE SEQUENCE</scope>
    <source>
        <strain evidence="14">EGII</strain>
    </source>
</reference>
<dbReference type="PROSITE" id="PS00135">
    <property type="entry name" value="TRYPSIN_SER"/>
    <property type="match status" value="1"/>
</dbReference>
<keyword evidence="15" id="KW-1185">Reference proteome</keyword>
<dbReference type="Pfam" id="PF12032">
    <property type="entry name" value="CLIP"/>
    <property type="match status" value="1"/>
</dbReference>
<evidence type="ECO:0000313" key="15">
    <source>
        <dbReference type="Proteomes" id="UP000606786"/>
    </source>
</evidence>
<evidence type="ECO:0000256" key="6">
    <source>
        <dbReference type="ARBA" id="ARBA00023145"/>
    </source>
</evidence>
<evidence type="ECO:0000256" key="7">
    <source>
        <dbReference type="ARBA" id="ARBA00023157"/>
    </source>
</evidence>
<evidence type="ECO:0000256" key="9">
    <source>
        <dbReference type="ARBA" id="ARBA00024195"/>
    </source>
</evidence>
<feature type="domain" description="Clip" evidence="13">
    <location>
        <begin position="30"/>
        <end position="83"/>
    </location>
</feature>
<dbReference type="PRINTS" id="PR00722">
    <property type="entry name" value="CHYMOTRYPSIN"/>
</dbReference>
<dbReference type="InterPro" id="IPR001254">
    <property type="entry name" value="Trypsin_dom"/>
</dbReference>
<feature type="chain" id="PRO_5033108168" description="CLIP domain-containing serine protease" evidence="11">
    <location>
        <begin position="26"/>
        <end position="408"/>
    </location>
</feature>
<evidence type="ECO:0000256" key="10">
    <source>
        <dbReference type="RuleBase" id="RU363034"/>
    </source>
</evidence>
<evidence type="ECO:0000256" key="1">
    <source>
        <dbReference type="ARBA" id="ARBA00022670"/>
    </source>
</evidence>
<keyword evidence="2 11" id="KW-0732">Signal</keyword>
<dbReference type="InterPro" id="IPR038565">
    <property type="entry name" value="CLIP_sf"/>
</dbReference>
<evidence type="ECO:0000256" key="2">
    <source>
        <dbReference type="ARBA" id="ARBA00022729"/>
    </source>
</evidence>
<dbReference type="InterPro" id="IPR001314">
    <property type="entry name" value="Peptidase_S1A"/>
</dbReference>
<dbReference type="OrthoDB" id="547031at2759"/>
<dbReference type="Pfam" id="PF00089">
    <property type="entry name" value="Trypsin"/>
    <property type="match status" value="1"/>
</dbReference>
<dbReference type="EC" id="3.4.21.-" evidence="10"/>
<dbReference type="FunFam" id="3.30.1640.30:FF:000001">
    <property type="entry name" value="Serine protease 7"/>
    <property type="match status" value="1"/>
</dbReference>
<keyword evidence="11" id="KW-0964">Secreted</keyword>
<proteinExistence type="inferred from homology"/>
<dbReference type="GO" id="GO:0005576">
    <property type="term" value="C:extracellular region"/>
    <property type="evidence" value="ECO:0007669"/>
    <property type="project" value="UniProtKB-SubCell"/>
</dbReference>
<dbReference type="Gene3D" id="3.30.1640.30">
    <property type="match status" value="1"/>
</dbReference>
<keyword evidence="6" id="KW-0865">Zymogen</keyword>
<feature type="signal peptide" evidence="11">
    <location>
        <begin position="1"/>
        <end position="25"/>
    </location>
</feature>
<dbReference type="InterPro" id="IPR043504">
    <property type="entry name" value="Peptidase_S1_PA_chymotrypsin"/>
</dbReference>
<evidence type="ECO:0000256" key="11">
    <source>
        <dbReference type="RuleBase" id="RU366078"/>
    </source>
</evidence>
<keyword evidence="1 10" id="KW-0645">Protease</keyword>
<comment type="domain">
    <text evidence="11">The clip domain consists of 35-55 residues which are 'knitted' together usually by 3 conserved disulfide bonds forming a clip-like compact structure.</text>
</comment>
<keyword evidence="7" id="KW-1015">Disulfide bond</keyword>